<keyword evidence="3" id="KW-1185">Reference proteome</keyword>
<dbReference type="SUPFAM" id="SSF52540">
    <property type="entry name" value="P-loop containing nucleoside triphosphate hydrolases"/>
    <property type="match status" value="1"/>
</dbReference>
<name>A0A1Y1CQU9_9BACT</name>
<dbReference type="Proteomes" id="UP000218267">
    <property type="component" value="Chromosome"/>
</dbReference>
<reference evidence="3" key="2">
    <citation type="journal article" date="2020" name="Antonie Van Leeuwenhoek">
        <title>Labilibaculum antarcticum sp. nov., a novel facultative anaerobic, psychrotorelant bacterium isolated from marine sediment of Antarctica.</title>
        <authorList>
            <person name="Watanabe M."/>
            <person name="Kojima H."/>
            <person name="Fukui M."/>
        </authorList>
    </citation>
    <scope>NUCLEOTIDE SEQUENCE [LARGE SCALE GENOMIC DNA]</scope>
    <source>
        <strain evidence="3">SPP2</strain>
    </source>
</reference>
<evidence type="ECO:0000313" key="3">
    <source>
        <dbReference type="Proteomes" id="UP000218267"/>
    </source>
</evidence>
<dbReference type="Pfam" id="PF01926">
    <property type="entry name" value="MMR_HSR1"/>
    <property type="match status" value="1"/>
</dbReference>
<sequence length="368" mass="41568">MKGYNIAIIGKSGVGKSSLVNYLFGKDIAQTGSGKPVTGRGFHLHRGSVDNNTINLYDSLGLEAEKTIPWLSDFQIFLKDKKDTVDVSKWLHSAVFCLSGENARIESFEKEIIKVLLKEKLNPVIAITKGDAKSAANFAIEVENETGIKPILICSAEKTIKWGKANGASKTKFGKDDLLEKIKESSISSFYERMKVILDFKKREFQKNITINVFNVFKDKLLKESNSFNTINKSALKEVESDIEKAYLRVQKKAERRLGDIFSDALSFYEVQVLVPLYKSSGSFQKDNLNVSKEDLWKLDAHENVLSTFLQGLILPIRGIIFVFDYFFNEALPTIGIGTVINEMKEKILAEHTNDKEIHDYYKEKLVV</sequence>
<dbReference type="AlphaFoldDB" id="A0A1Y1CQU9"/>
<dbReference type="OrthoDB" id="9255830at2"/>
<dbReference type="EMBL" id="AP018042">
    <property type="protein sequence ID" value="BAX82363.1"/>
    <property type="molecule type" value="Genomic_DNA"/>
</dbReference>
<dbReference type="CDD" id="cd00882">
    <property type="entry name" value="Ras_like_GTPase"/>
    <property type="match status" value="1"/>
</dbReference>
<protein>
    <recommendedName>
        <fullName evidence="1">G domain-containing protein</fullName>
    </recommendedName>
</protein>
<feature type="domain" description="G" evidence="1">
    <location>
        <begin position="5"/>
        <end position="129"/>
    </location>
</feature>
<reference evidence="2 3" key="1">
    <citation type="journal article" date="2018" name="Mar. Genomics">
        <title>Complete genome sequence of Marinifilaceae bacterium strain SPP2, isolated from the Antarctic marine sediment.</title>
        <authorList>
            <person name="Watanabe M."/>
            <person name="Kojima H."/>
            <person name="Fukui M."/>
        </authorList>
    </citation>
    <scope>NUCLEOTIDE SEQUENCE [LARGE SCALE GENOMIC DNA]</scope>
    <source>
        <strain evidence="2 3">SPP2</strain>
    </source>
</reference>
<organism evidence="2 3">
    <name type="scientific">Labilibaculum antarcticum</name>
    <dbReference type="NCBI Taxonomy" id="1717717"/>
    <lineage>
        <taxon>Bacteria</taxon>
        <taxon>Pseudomonadati</taxon>
        <taxon>Bacteroidota</taxon>
        <taxon>Bacteroidia</taxon>
        <taxon>Marinilabiliales</taxon>
        <taxon>Marinifilaceae</taxon>
        <taxon>Labilibaculum</taxon>
    </lineage>
</organism>
<evidence type="ECO:0000313" key="2">
    <source>
        <dbReference type="EMBL" id="BAX82363.1"/>
    </source>
</evidence>
<evidence type="ECO:0000259" key="1">
    <source>
        <dbReference type="Pfam" id="PF01926"/>
    </source>
</evidence>
<dbReference type="InterPro" id="IPR027417">
    <property type="entry name" value="P-loop_NTPase"/>
</dbReference>
<gene>
    <name evidence="2" type="ORF">ALGA_4072</name>
</gene>
<dbReference type="InterPro" id="IPR006073">
    <property type="entry name" value="GTP-bd"/>
</dbReference>
<dbReference type="KEGG" id="mbas:ALGA_4072"/>
<proteinExistence type="predicted"/>
<dbReference type="GO" id="GO:0005525">
    <property type="term" value="F:GTP binding"/>
    <property type="evidence" value="ECO:0007669"/>
    <property type="project" value="InterPro"/>
</dbReference>
<dbReference type="Gene3D" id="3.40.50.300">
    <property type="entry name" value="P-loop containing nucleotide triphosphate hydrolases"/>
    <property type="match status" value="1"/>
</dbReference>
<dbReference type="RefSeq" id="WP_096432604.1">
    <property type="nucleotide sequence ID" value="NZ_AP018042.1"/>
</dbReference>
<accession>A0A1Y1CQU9</accession>